<dbReference type="PANTHER" id="PTHR43806:SF11">
    <property type="entry name" value="CEREVISIN-RELATED"/>
    <property type="match status" value="1"/>
</dbReference>
<dbReference type="GO" id="GO:0006508">
    <property type="term" value="P:proteolysis"/>
    <property type="evidence" value="ECO:0007669"/>
    <property type="project" value="UniProtKB-KW"/>
</dbReference>
<feature type="compositionally biased region" description="Low complexity" evidence="6">
    <location>
        <begin position="133"/>
        <end position="145"/>
    </location>
</feature>
<evidence type="ECO:0000256" key="8">
    <source>
        <dbReference type="SAM" id="SignalP"/>
    </source>
</evidence>
<dbReference type="SUPFAM" id="SSF52743">
    <property type="entry name" value="Subtilisin-like"/>
    <property type="match status" value="1"/>
</dbReference>
<dbReference type="Pfam" id="PF00082">
    <property type="entry name" value="Peptidase_S8"/>
    <property type="match status" value="1"/>
</dbReference>
<feature type="domain" description="Peptidase S8/S53" evidence="9">
    <location>
        <begin position="202"/>
        <end position="449"/>
    </location>
</feature>
<evidence type="ECO:0000256" key="1">
    <source>
        <dbReference type="ARBA" id="ARBA00011073"/>
    </source>
</evidence>
<dbReference type="InterPro" id="IPR050131">
    <property type="entry name" value="Peptidase_S8_subtilisin-like"/>
</dbReference>
<comment type="caution">
    <text evidence="5">Lacks conserved residue(s) required for the propagation of feature annotation.</text>
</comment>
<evidence type="ECO:0000259" key="9">
    <source>
        <dbReference type="Pfam" id="PF00082"/>
    </source>
</evidence>
<dbReference type="GO" id="GO:0004252">
    <property type="term" value="F:serine-type endopeptidase activity"/>
    <property type="evidence" value="ECO:0007669"/>
    <property type="project" value="InterPro"/>
</dbReference>
<keyword evidence="3" id="KW-0378">Hydrolase</keyword>
<accession>A0A097CTB1</accession>
<evidence type="ECO:0000256" key="5">
    <source>
        <dbReference type="PROSITE-ProRule" id="PRU01240"/>
    </source>
</evidence>
<dbReference type="Gene3D" id="3.40.50.200">
    <property type="entry name" value="Peptidase S8/S53 domain"/>
    <property type="match status" value="1"/>
</dbReference>
<keyword evidence="7" id="KW-1133">Transmembrane helix</keyword>
<evidence type="ECO:0000256" key="6">
    <source>
        <dbReference type="SAM" id="MobiDB-lite"/>
    </source>
</evidence>
<evidence type="ECO:0000256" key="4">
    <source>
        <dbReference type="ARBA" id="ARBA00022825"/>
    </source>
</evidence>
<evidence type="ECO:0000256" key="2">
    <source>
        <dbReference type="ARBA" id="ARBA00022670"/>
    </source>
</evidence>
<dbReference type="AlphaFoldDB" id="A0A097CTB1"/>
<feature type="chain" id="PRO_5039493015" evidence="8">
    <location>
        <begin position="27"/>
        <end position="509"/>
    </location>
</feature>
<dbReference type="InterPro" id="IPR015500">
    <property type="entry name" value="Peptidase_S8_subtilisin-rel"/>
</dbReference>
<evidence type="ECO:0000256" key="7">
    <source>
        <dbReference type="SAM" id="Phobius"/>
    </source>
</evidence>
<keyword evidence="8" id="KW-0732">Signal</keyword>
<dbReference type="PANTHER" id="PTHR43806">
    <property type="entry name" value="PEPTIDASE S8"/>
    <property type="match status" value="1"/>
</dbReference>
<dbReference type="EMBL" id="KF826705">
    <property type="protein sequence ID" value="AIS85874.1"/>
    <property type="molecule type" value="Genomic_DNA"/>
</dbReference>
<feature type="signal peptide" evidence="8">
    <location>
        <begin position="1"/>
        <end position="26"/>
    </location>
</feature>
<keyword evidence="4" id="KW-0720">Serine protease</keyword>
<gene>
    <name evidence="10" type="ORF">VASRM7_632</name>
</gene>
<evidence type="ECO:0000256" key="3">
    <source>
        <dbReference type="ARBA" id="ARBA00022801"/>
    </source>
</evidence>
<dbReference type="PRINTS" id="PR00723">
    <property type="entry name" value="SUBTILISIN"/>
</dbReference>
<dbReference type="PROSITE" id="PS51892">
    <property type="entry name" value="SUBTILASE"/>
    <property type="match status" value="1"/>
</dbReference>
<feature type="transmembrane region" description="Helical" evidence="7">
    <location>
        <begin position="481"/>
        <end position="502"/>
    </location>
</feature>
<feature type="region of interest" description="Disordered" evidence="6">
    <location>
        <begin position="114"/>
        <end position="179"/>
    </location>
</feature>
<dbReference type="InterPro" id="IPR000209">
    <property type="entry name" value="Peptidase_S8/S53_dom"/>
</dbReference>
<proteinExistence type="inferred from homology"/>
<organism evidence="10">
    <name type="scientific">Verrucosispora sp. MS100047</name>
    <dbReference type="NCBI Taxonomy" id="1410949"/>
    <lineage>
        <taxon>Bacteria</taxon>
        <taxon>Bacillati</taxon>
        <taxon>Actinomycetota</taxon>
        <taxon>Actinomycetes</taxon>
        <taxon>Micromonosporales</taxon>
        <taxon>Micromonosporaceae</taxon>
        <taxon>Micromonospora</taxon>
    </lineage>
</organism>
<keyword evidence="2" id="KW-0645">Protease</keyword>
<name>A0A097CTB1_9ACTN</name>
<reference evidence="10" key="1">
    <citation type="submission" date="2013-11" db="EMBL/GenBank/DDBJ databases">
        <title>New antitubercular compounds from marine-derived Verrucosispora sp. MS100047.</title>
        <authorList>
            <person name="Huang P."/>
            <person name="Xie F."/>
            <person name="Wang Q."/>
            <person name="Wang J."/>
            <person name="Wang Q."/>
            <person name="Abdel-Mageed W.M."/>
            <person name="Liu M."/>
            <person name="Han J."/>
            <person name="Song F."/>
            <person name="Dai H."/>
            <person name="Liu X."/>
            <person name="Zhang L."/>
        </authorList>
    </citation>
    <scope>NUCLEOTIDE SEQUENCE</scope>
    <source>
        <strain evidence="10">MS100047</strain>
    </source>
</reference>
<protein>
    <submittedName>
        <fullName evidence="10">Peptidase S8 and S53 subtilisin kexin sedolisin</fullName>
    </submittedName>
</protein>
<sequence length="509" mass="50921">MLAKRPNVGRLLAGMVVVCCMVVAMAGTATARKAPLDPQAYVKYYVVTSEYQGQPENLTAIATRFLGSGERSAEIYNLNAGRVQPDGASLTDPARLNRGWYLVLPWDAVGEGVTYGQIPSEPNKPTTSPRPSGTAKPGTAPTSATSPPPATSPTPSRSPGQSPSPSGTGSTAGCTAVAGSSSRSDWAQLRLAIDGAWDLSRGNGVMVAVLDSGVDGRIEQLSGRVTVGADVTVGNGRGDTDCLGTGTAMASIIAANTGIQQTPVGLAPDATVLPVRMVGRSGTARPTDAANAIEVAVSAGASVVALGSHVDLSAPAVAASLTTALNHDVVVVAGAPTKPVTLPAASEPKATGALLLVGGVGADNKLVEEYQPDAVEVVAPGADVLGIGPGKAGTLSYSGTRFAVAFVAGQAALVRAAYPELNATQIEERIRNTADALGDQTPDGRYGAGMINPAVSLARTLEGEQPTGAGSSGGSGGGGGMATLVLIGVALLGGGAFLALGLHRRRAYS</sequence>
<evidence type="ECO:0000313" key="10">
    <source>
        <dbReference type="EMBL" id="AIS85874.1"/>
    </source>
</evidence>
<feature type="compositionally biased region" description="Low complexity" evidence="6">
    <location>
        <begin position="153"/>
        <end position="179"/>
    </location>
</feature>
<comment type="similarity">
    <text evidence="1 5">Belongs to the peptidase S8 family.</text>
</comment>
<keyword evidence="7" id="KW-0812">Transmembrane</keyword>
<dbReference type="InterPro" id="IPR036852">
    <property type="entry name" value="Peptidase_S8/S53_dom_sf"/>
</dbReference>
<keyword evidence="7" id="KW-0472">Membrane</keyword>